<dbReference type="AlphaFoldDB" id="A0A3E1EVB7"/>
<dbReference type="OrthoDB" id="1001536at2"/>
<dbReference type="SUPFAM" id="SSF56935">
    <property type="entry name" value="Porins"/>
    <property type="match status" value="1"/>
</dbReference>
<name>A0A3E1EVB7_9FLAO</name>
<evidence type="ECO:0000313" key="3">
    <source>
        <dbReference type="Proteomes" id="UP000257127"/>
    </source>
</evidence>
<accession>A0A3E1EVB7</accession>
<protein>
    <submittedName>
        <fullName evidence="2">PorT family protein</fullName>
    </submittedName>
</protein>
<sequence length="210" mass="23876">MRNKITLLLFGLIFSSTLFGQKFSMKILGGLTSSQISGDGIYGFAQFGGILGAETSYKIKDHLSASIGLQFNQKGARNYQSSSVYSAYRLRVNYLEVPFTLNYQIDRFTINPGLYFGVKINQKERNTFGAIEPYHEFKPFDFGLQLGVAYTINDNWDVEGRFQNSILPVRNHANEQAYPPALFVFGTWHQKMLSQGQFFTSLSLVLKYRI</sequence>
<dbReference type="EMBL" id="QURB01000008">
    <property type="protein sequence ID" value="RFC53497.1"/>
    <property type="molecule type" value="Genomic_DNA"/>
</dbReference>
<gene>
    <name evidence="2" type="ORF">DXU93_12065</name>
</gene>
<feature type="domain" description="Outer membrane protein beta-barrel" evidence="1">
    <location>
        <begin position="22"/>
        <end position="165"/>
    </location>
</feature>
<dbReference type="RefSeq" id="WP_116881556.1">
    <property type="nucleotide sequence ID" value="NZ_QURB01000008.1"/>
</dbReference>
<organism evidence="2 3">
    <name type="scientific">Brumimicrobium aurantiacum</name>
    <dbReference type="NCBI Taxonomy" id="1737063"/>
    <lineage>
        <taxon>Bacteria</taxon>
        <taxon>Pseudomonadati</taxon>
        <taxon>Bacteroidota</taxon>
        <taxon>Flavobacteriia</taxon>
        <taxon>Flavobacteriales</taxon>
        <taxon>Crocinitomicaceae</taxon>
        <taxon>Brumimicrobium</taxon>
    </lineage>
</organism>
<proteinExistence type="predicted"/>
<reference evidence="2 3" key="1">
    <citation type="submission" date="2018-08" db="EMBL/GenBank/DDBJ databases">
        <title>The draft genome squence of Brumimicrobium sp. N62.</title>
        <authorList>
            <person name="Du Z.-J."/>
            <person name="Luo H.-R."/>
        </authorList>
    </citation>
    <scope>NUCLEOTIDE SEQUENCE [LARGE SCALE GENOMIC DNA]</scope>
    <source>
        <strain evidence="2 3">N62</strain>
    </source>
</reference>
<dbReference type="Proteomes" id="UP000257127">
    <property type="component" value="Unassembled WGS sequence"/>
</dbReference>
<keyword evidence="3" id="KW-1185">Reference proteome</keyword>
<comment type="caution">
    <text evidence="2">The sequence shown here is derived from an EMBL/GenBank/DDBJ whole genome shotgun (WGS) entry which is preliminary data.</text>
</comment>
<dbReference type="Pfam" id="PF13568">
    <property type="entry name" value="OMP_b-brl_2"/>
    <property type="match status" value="1"/>
</dbReference>
<evidence type="ECO:0000259" key="1">
    <source>
        <dbReference type="Pfam" id="PF13568"/>
    </source>
</evidence>
<dbReference type="InterPro" id="IPR025665">
    <property type="entry name" value="Beta-barrel_OMP_2"/>
</dbReference>
<evidence type="ECO:0000313" key="2">
    <source>
        <dbReference type="EMBL" id="RFC53497.1"/>
    </source>
</evidence>